<keyword evidence="3" id="KW-0540">Nuclease</keyword>
<dbReference type="GO" id="GO:0015074">
    <property type="term" value="P:DNA integration"/>
    <property type="evidence" value="ECO:0007669"/>
    <property type="project" value="InterPro"/>
</dbReference>
<reference evidence="8" key="1">
    <citation type="submission" date="2019-09" db="EMBL/GenBank/DDBJ databases">
        <title>Bird 10,000 Genomes (B10K) Project - Family phase.</title>
        <authorList>
            <person name="Zhang G."/>
        </authorList>
    </citation>
    <scope>NUCLEOTIDE SEQUENCE</scope>
    <source>
        <strain evidence="8">B10K-DU-012-47</strain>
    </source>
</reference>
<dbReference type="GO" id="GO:0004519">
    <property type="term" value="F:endonuclease activity"/>
    <property type="evidence" value="ECO:0007669"/>
    <property type="project" value="UniProtKB-KW"/>
</dbReference>
<dbReference type="GO" id="GO:0016787">
    <property type="term" value="F:hydrolase activity"/>
    <property type="evidence" value="ECO:0007669"/>
    <property type="project" value="UniProtKB-KW"/>
</dbReference>
<dbReference type="PROSITE" id="PS50994">
    <property type="entry name" value="INTEGRASE"/>
    <property type="match status" value="1"/>
</dbReference>
<evidence type="ECO:0000256" key="6">
    <source>
        <dbReference type="ARBA" id="ARBA00022918"/>
    </source>
</evidence>
<evidence type="ECO:0000256" key="1">
    <source>
        <dbReference type="ARBA" id="ARBA00022679"/>
    </source>
</evidence>
<evidence type="ECO:0000256" key="3">
    <source>
        <dbReference type="ARBA" id="ARBA00022722"/>
    </source>
</evidence>
<name>A0A850YTF8_9PASS</name>
<evidence type="ECO:0000256" key="4">
    <source>
        <dbReference type="ARBA" id="ARBA00022759"/>
    </source>
</evidence>
<evidence type="ECO:0000313" key="9">
    <source>
        <dbReference type="Proteomes" id="UP000629438"/>
    </source>
</evidence>
<accession>A0A850YTF8</accession>
<dbReference type="InterPro" id="IPR036397">
    <property type="entry name" value="RNaseH_sf"/>
</dbReference>
<keyword evidence="4" id="KW-0255">Endonuclease</keyword>
<organism evidence="8 9">
    <name type="scientific">Tichodroma muraria</name>
    <dbReference type="NCBI Taxonomy" id="237442"/>
    <lineage>
        <taxon>Eukaryota</taxon>
        <taxon>Metazoa</taxon>
        <taxon>Chordata</taxon>
        <taxon>Craniata</taxon>
        <taxon>Vertebrata</taxon>
        <taxon>Euteleostomi</taxon>
        <taxon>Archelosauria</taxon>
        <taxon>Archosauria</taxon>
        <taxon>Dinosauria</taxon>
        <taxon>Saurischia</taxon>
        <taxon>Theropoda</taxon>
        <taxon>Coelurosauria</taxon>
        <taxon>Aves</taxon>
        <taxon>Neognathae</taxon>
        <taxon>Neoaves</taxon>
        <taxon>Telluraves</taxon>
        <taxon>Australaves</taxon>
        <taxon>Passeriformes</taxon>
        <taxon>Sittidae</taxon>
        <taxon>Tichodroma</taxon>
    </lineage>
</organism>
<proteinExistence type="predicted"/>
<dbReference type="GO" id="GO:0035613">
    <property type="term" value="F:RNA stem-loop binding"/>
    <property type="evidence" value="ECO:0007669"/>
    <property type="project" value="TreeGrafter"/>
</dbReference>
<dbReference type="InterPro" id="IPR012337">
    <property type="entry name" value="RNaseH-like_sf"/>
</dbReference>
<dbReference type="InterPro" id="IPR001584">
    <property type="entry name" value="Integrase_cat-core"/>
</dbReference>
<dbReference type="PANTHER" id="PTHR41694:SF3">
    <property type="entry name" value="RNA-DIRECTED DNA POLYMERASE-RELATED"/>
    <property type="match status" value="1"/>
</dbReference>
<evidence type="ECO:0000313" key="8">
    <source>
        <dbReference type="EMBL" id="NWH96900.1"/>
    </source>
</evidence>
<dbReference type="OrthoDB" id="9359997at2759"/>
<dbReference type="Proteomes" id="UP000629438">
    <property type="component" value="Unassembled WGS sequence"/>
</dbReference>
<sequence length="60" mass="6499">LHWCGAFAALGVPSVIKTDNGPGYVVQCTQQFLQSWGVQHVTGILYSSTGQAIIECFHCM</sequence>
<dbReference type="EMBL" id="WAAG01002877">
    <property type="protein sequence ID" value="NWH96900.1"/>
    <property type="molecule type" value="Genomic_DNA"/>
</dbReference>
<keyword evidence="9" id="KW-1185">Reference proteome</keyword>
<keyword evidence="2" id="KW-0548">Nucleotidyltransferase</keyword>
<keyword evidence="6" id="KW-0695">RNA-directed DNA polymerase</keyword>
<feature type="non-terminal residue" evidence="8">
    <location>
        <position position="1"/>
    </location>
</feature>
<dbReference type="AlphaFoldDB" id="A0A850YTF8"/>
<gene>
    <name evidence="8" type="primary">Ervk18_0</name>
    <name evidence="8" type="ORF">TICMUR_R12327</name>
</gene>
<dbReference type="GO" id="GO:0003964">
    <property type="term" value="F:RNA-directed DNA polymerase activity"/>
    <property type="evidence" value="ECO:0007669"/>
    <property type="project" value="UniProtKB-KW"/>
</dbReference>
<keyword evidence="1" id="KW-0808">Transferase</keyword>
<evidence type="ECO:0000256" key="2">
    <source>
        <dbReference type="ARBA" id="ARBA00022695"/>
    </source>
</evidence>
<feature type="non-terminal residue" evidence="8">
    <location>
        <position position="60"/>
    </location>
</feature>
<dbReference type="PANTHER" id="PTHR41694">
    <property type="entry name" value="ENDOGENOUS RETROVIRUS GROUP K MEMBER POL PROTEIN"/>
    <property type="match status" value="1"/>
</dbReference>
<dbReference type="SUPFAM" id="SSF53098">
    <property type="entry name" value="Ribonuclease H-like"/>
    <property type="match status" value="1"/>
</dbReference>
<comment type="caution">
    <text evidence="8">The sequence shown here is derived from an EMBL/GenBank/DDBJ whole genome shotgun (WGS) entry which is preliminary data.</text>
</comment>
<keyword evidence="5" id="KW-0378">Hydrolase</keyword>
<protein>
    <submittedName>
        <fullName evidence="8">POK18 protein</fullName>
    </submittedName>
</protein>
<feature type="domain" description="Integrase catalytic" evidence="7">
    <location>
        <begin position="1"/>
        <end position="60"/>
    </location>
</feature>
<evidence type="ECO:0000259" key="7">
    <source>
        <dbReference type="PROSITE" id="PS50994"/>
    </source>
</evidence>
<dbReference type="Gene3D" id="3.30.420.10">
    <property type="entry name" value="Ribonuclease H-like superfamily/Ribonuclease H"/>
    <property type="match status" value="1"/>
</dbReference>
<evidence type="ECO:0000256" key="5">
    <source>
        <dbReference type="ARBA" id="ARBA00022801"/>
    </source>
</evidence>